<sequence length="257" mass="28662">MGGRAPTPGYVVMLRPDFPSGMAQGTPREGSIQVHLPRDVPLERVHQTPVLARILAHEYLHTWGRERGEDLRSSEAPEAGGEMRWFGEGFIHYLSHLVLLRSGELDLPGFLAALGRELAAVKQNPWYGRSSLTEASERFFEDGDARALSYGGGMLVAFLCDLELRSRGQGPLERFLDGVPPGKPLTRQAQWLEVWARKTGSPEPVATWLRARAPLPFEEALTRAGGTLMEKERRGHDARREYVIQAAEQSLLGELMR</sequence>
<dbReference type="Pfam" id="PF05299">
    <property type="entry name" value="Peptidase_M61"/>
    <property type="match status" value="1"/>
</dbReference>
<keyword evidence="3" id="KW-1185">Reference proteome</keyword>
<feature type="domain" description="Peptidase M61 catalytic" evidence="1">
    <location>
        <begin position="52"/>
        <end position="140"/>
    </location>
</feature>
<evidence type="ECO:0000259" key="1">
    <source>
        <dbReference type="Pfam" id="PF05299"/>
    </source>
</evidence>
<name>A0A848L9Z7_9BACT</name>
<gene>
    <name evidence="2" type="ORF">HG543_02190</name>
</gene>
<proteinExistence type="predicted"/>
<dbReference type="AlphaFoldDB" id="A0A848L9Z7"/>
<dbReference type="InterPro" id="IPR007963">
    <property type="entry name" value="Peptidase_M61_catalytic"/>
</dbReference>
<accession>A0A848L9Z7</accession>
<dbReference type="Gene3D" id="1.10.390.10">
    <property type="entry name" value="Neutral Protease Domain 2"/>
    <property type="match status" value="1"/>
</dbReference>
<evidence type="ECO:0000313" key="2">
    <source>
        <dbReference type="EMBL" id="NMO13675.1"/>
    </source>
</evidence>
<protein>
    <submittedName>
        <fullName evidence="2">Peptidase</fullName>
    </submittedName>
</protein>
<dbReference type="Proteomes" id="UP000518300">
    <property type="component" value="Unassembled WGS sequence"/>
</dbReference>
<dbReference type="InterPro" id="IPR027268">
    <property type="entry name" value="Peptidase_M4/M1_CTD_sf"/>
</dbReference>
<evidence type="ECO:0000313" key="3">
    <source>
        <dbReference type="Proteomes" id="UP000518300"/>
    </source>
</evidence>
<comment type="caution">
    <text evidence="2">The sequence shown here is derived from an EMBL/GenBank/DDBJ whole genome shotgun (WGS) entry which is preliminary data.</text>
</comment>
<reference evidence="2 3" key="1">
    <citation type="submission" date="2020-04" db="EMBL/GenBank/DDBJ databases">
        <title>Draft genome of Pyxidicoccus fallax type strain.</title>
        <authorList>
            <person name="Whitworth D.E."/>
        </authorList>
    </citation>
    <scope>NUCLEOTIDE SEQUENCE [LARGE SCALE GENOMIC DNA]</scope>
    <source>
        <strain evidence="2 3">DSM 14698</strain>
    </source>
</reference>
<dbReference type="EMBL" id="JABBJJ010000006">
    <property type="protein sequence ID" value="NMO13675.1"/>
    <property type="molecule type" value="Genomic_DNA"/>
</dbReference>
<organism evidence="2 3">
    <name type="scientific">Pyxidicoccus fallax</name>
    <dbReference type="NCBI Taxonomy" id="394095"/>
    <lineage>
        <taxon>Bacteria</taxon>
        <taxon>Pseudomonadati</taxon>
        <taxon>Myxococcota</taxon>
        <taxon>Myxococcia</taxon>
        <taxon>Myxococcales</taxon>
        <taxon>Cystobacterineae</taxon>
        <taxon>Myxococcaceae</taxon>
        <taxon>Pyxidicoccus</taxon>
    </lineage>
</organism>